<feature type="region of interest" description="Disordered" evidence="1">
    <location>
        <begin position="1"/>
        <end position="22"/>
    </location>
</feature>
<keyword evidence="3" id="KW-1185">Reference proteome</keyword>
<gene>
    <name evidence="2" type="ORF">HUJ06_001603</name>
</gene>
<dbReference type="Proteomes" id="UP000607653">
    <property type="component" value="Unassembled WGS sequence"/>
</dbReference>
<protein>
    <submittedName>
        <fullName evidence="2">Uncharacterized protein</fullName>
    </submittedName>
</protein>
<reference evidence="2 3" key="1">
    <citation type="journal article" date="2020" name="Mol. Biol. Evol.">
        <title>Distinct Expression and Methylation Patterns for Genes with Different Fates following a Single Whole-Genome Duplication in Flowering Plants.</title>
        <authorList>
            <person name="Shi T."/>
            <person name="Rahmani R.S."/>
            <person name="Gugger P.F."/>
            <person name="Wang M."/>
            <person name="Li H."/>
            <person name="Zhang Y."/>
            <person name="Li Z."/>
            <person name="Wang Q."/>
            <person name="Van de Peer Y."/>
            <person name="Marchal K."/>
            <person name="Chen J."/>
        </authorList>
    </citation>
    <scope>NUCLEOTIDE SEQUENCE [LARGE SCALE GENOMIC DNA]</scope>
    <source>
        <tissue evidence="2">Leaf</tissue>
    </source>
</reference>
<name>A0A822ZFM7_NELNU</name>
<proteinExistence type="predicted"/>
<dbReference type="AlphaFoldDB" id="A0A822ZFM7"/>
<dbReference type="EMBL" id="DUZY01000006">
    <property type="protein sequence ID" value="DAD43373.1"/>
    <property type="molecule type" value="Genomic_DNA"/>
</dbReference>
<evidence type="ECO:0000313" key="2">
    <source>
        <dbReference type="EMBL" id="DAD43373.1"/>
    </source>
</evidence>
<sequence>MGDGERKKIKLGMSTDPFPSSPMEIKFSHPHRDFIPCPF</sequence>
<evidence type="ECO:0000256" key="1">
    <source>
        <dbReference type="SAM" id="MobiDB-lite"/>
    </source>
</evidence>
<accession>A0A822ZFM7</accession>
<organism evidence="2 3">
    <name type="scientific">Nelumbo nucifera</name>
    <name type="common">Sacred lotus</name>
    <dbReference type="NCBI Taxonomy" id="4432"/>
    <lineage>
        <taxon>Eukaryota</taxon>
        <taxon>Viridiplantae</taxon>
        <taxon>Streptophyta</taxon>
        <taxon>Embryophyta</taxon>
        <taxon>Tracheophyta</taxon>
        <taxon>Spermatophyta</taxon>
        <taxon>Magnoliopsida</taxon>
        <taxon>Proteales</taxon>
        <taxon>Nelumbonaceae</taxon>
        <taxon>Nelumbo</taxon>
    </lineage>
</organism>
<evidence type="ECO:0000313" key="3">
    <source>
        <dbReference type="Proteomes" id="UP000607653"/>
    </source>
</evidence>
<comment type="caution">
    <text evidence="2">The sequence shown here is derived from an EMBL/GenBank/DDBJ whole genome shotgun (WGS) entry which is preliminary data.</text>
</comment>